<dbReference type="GO" id="GO:0043908">
    <property type="term" value="F:Ser(Gly)-tRNA(Ala) hydrolase activity"/>
    <property type="evidence" value="ECO:0007669"/>
    <property type="project" value="UniProtKB-UniRule"/>
</dbReference>
<protein>
    <recommendedName>
        <fullName evidence="2">D-aminoacyl-tRNA deacylase</fullName>
        <shortName evidence="2">DTD</shortName>
        <ecNumber evidence="2">3.1.1.96</ecNumber>
    </recommendedName>
    <alternativeName>
        <fullName evidence="2">Gly-tRNA(Ala) deacylase</fullName>
        <ecNumber evidence="2">3.1.1.-</ecNumber>
    </alternativeName>
</protein>
<dbReference type="NCBIfam" id="TIGR00256">
    <property type="entry name" value="D-aminoacyl-tRNA deacylase"/>
    <property type="match status" value="1"/>
</dbReference>
<name>A0A9D2SZA2_9FIRM</name>
<dbReference type="SUPFAM" id="SSF69500">
    <property type="entry name" value="DTD-like"/>
    <property type="match status" value="1"/>
</dbReference>
<proteinExistence type="inferred from homology"/>
<keyword evidence="2 3" id="KW-0378">Hydrolase</keyword>
<dbReference type="GO" id="GO:0019478">
    <property type="term" value="P:D-amino acid catabolic process"/>
    <property type="evidence" value="ECO:0007669"/>
    <property type="project" value="UniProtKB-UniRule"/>
</dbReference>
<keyword evidence="2" id="KW-0820">tRNA-binding</keyword>
<dbReference type="PANTHER" id="PTHR10472">
    <property type="entry name" value="D-TYROSYL-TRNA TYR DEACYLASE"/>
    <property type="match status" value="1"/>
</dbReference>
<accession>A0A9D2SZA2</accession>
<evidence type="ECO:0000313" key="4">
    <source>
        <dbReference type="Proteomes" id="UP000823894"/>
    </source>
</evidence>
<dbReference type="GO" id="GO:0000049">
    <property type="term" value="F:tRNA binding"/>
    <property type="evidence" value="ECO:0007669"/>
    <property type="project" value="UniProtKB-UniRule"/>
</dbReference>
<comment type="caution">
    <text evidence="3">The sequence shown here is derived from an EMBL/GenBank/DDBJ whole genome shotgun (WGS) entry which is preliminary data.</text>
</comment>
<dbReference type="GO" id="GO:0051500">
    <property type="term" value="F:D-tyrosyl-tRNA(Tyr) deacylase activity"/>
    <property type="evidence" value="ECO:0007669"/>
    <property type="project" value="TreeGrafter"/>
</dbReference>
<reference evidence="3" key="1">
    <citation type="journal article" date="2021" name="PeerJ">
        <title>Extensive microbial diversity within the chicken gut microbiome revealed by metagenomics and culture.</title>
        <authorList>
            <person name="Gilroy R."/>
            <person name="Ravi A."/>
            <person name="Getino M."/>
            <person name="Pursley I."/>
            <person name="Horton D.L."/>
            <person name="Alikhan N.F."/>
            <person name="Baker D."/>
            <person name="Gharbi K."/>
            <person name="Hall N."/>
            <person name="Watson M."/>
            <person name="Adriaenssens E.M."/>
            <person name="Foster-Nyarko E."/>
            <person name="Jarju S."/>
            <person name="Secka A."/>
            <person name="Antonio M."/>
            <person name="Oren A."/>
            <person name="Chaudhuri R.R."/>
            <person name="La Ragione R."/>
            <person name="Hildebrand F."/>
            <person name="Pallen M.J."/>
        </authorList>
    </citation>
    <scope>NUCLEOTIDE SEQUENCE</scope>
    <source>
        <strain evidence="3">ChiGjej1B1-1692</strain>
    </source>
</reference>
<comment type="subcellular location">
    <subcellularLocation>
        <location evidence="2">Cytoplasm</location>
    </subcellularLocation>
</comment>
<dbReference type="GO" id="GO:0106026">
    <property type="term" value="F:Gly-tRNA(Ala) deacylase activity"/>
    <property type="evidence" value="ECO:0007669"/>
    <property type="project" value="UniProtKB-UniRule"/>
</dbReference>
<keyword evidence="2" id="KW-0694">RNA-binding</keyword>
<dbReference type="Gene3D" id="3.50.80.10">
    <property type="entry name" value="D-tyrosyl-tRNA(Tyr) deacylase"/>
    <property type="match status" value="1"/>
</dbReference>
<dbReference type="InterPro" id="IPR023509">
    <property type="entry name" value="DTD-like_sf"/>
</dbReference>
<dbReference type="PANTHER" id="PTHR10472:SF5">
    <property type="entry name" value="D-AMINOACYL-TRNA DEACYLASE 1"/>
    <property type="match status" value="1"/>
</dbReference>
<comment type="catalytic activity">
    <reaction evidence="2">
        <text>a D-aminoacyl-tRNA + H2O = a tRNA + a D-alpha-amino acid + H(+)</text>
        <dbReference type="Rhea" id="RHEA:13953"/>
        <dbReference type="Rhea" id="RHEA-COMP:10123"/>
        <dbReference type="Rhea" id="RHEA-COMP:10124"/>
        <dbReference type="ChEBI" id="CHEBI:15377"/>
        <dbReference type="ChEBI" id="CHEBI:15378"/>
        <dbReference type="ChEBI" id="CHEBI:59871"/>
        <dbReference type="ChEBI" id="CHEBI:78442"/>
        <dbReference type="ChEBI" id="CHEBI:79333"/>
        <dbReference type="EC" id="3.1.1.96"/>
    </reaction>
</comment>
<dbReference type="GO" id="GO:0005737">
    <property type="term" value="C:cytoplasm"/>
    <property type="evidence" value="ECO:0007669"/>
    <property type="project" value="UniProtKB-SubCell"/>
</dbReference>
<evidence type="ECO:0000256" key="2">
    <source>
        <dbReference type="HAMAP-Rule" id="MF_00518"/>
    </source>
</evidence>
<feature type="short sequence motif" description="Gly-cisPro motif, important for rejection of L-amino acids" evidence="2">
    <location>
        <begin position="137"/>
        <end position="138"/>
    </location>
</feature>
<dbReference type="AlphaFoldDB" id="A0A9D2SZA2"/>
<dbReference type="FunFam" id="3.50.80.10:FF:000001">
    <property type="entry name" value="D-aminoacyl-tRNA deacylase"/>
    <property type="match status" value="1"/>
</dbReference>
<comment type="domain">
    <text evidence="2">A Gly-cisPro motif from one monomer fits into the active site of the other monomer to allow specific chiral rejection of L-amino acids.</text>
</comment>
<comment type="catalytic activity">
    <reaction evidence="2">
        <text>glycyl-tRNA(Ala) + H2O = tRNA(Ala) + glycine + H(+)</text>
        <dbReference type="Rhea" id="RHEA:53744"/>
        <dbReference type="Rhea" id="RHEA-COMP:9657"/>
        <dbReference type="Rhea" id="RHEA-COMP:13640"/>
        <dbReference type="ChEBI" id="CHEBI:15377"/>
        <dbReference type="ChEBI" id="CHEBI:15378"/>
        <dbReference type="ChEBI" id="CHEBI:57305"/>
        <dbReference type="ChEBI" id="CHEBI:78442"/>
        <dbReference type="ChEBI" id="CHEBI:78522"/>
    </reaction>
</comment>
<dbReference type="Proteomes" id="UP000823894">
    <property type="component" value="Unassembled WGS sequence"/>
</dbReference>
<dbReference type="EMBL" id="DWWK01000158">
    <property type="protein sequence ID" value="HJC39390.1"/>
    <property type="molecule type" value="Genomic_DNA"/>
</dbReference>
<dbReference type="EC" id="3.1.1.-" evidence="2"/>
<organism evidence="3 4">
    <name type="scientific">Candidatus Mediterraneibacter faecigallinarum</name>
    <dbReference type="NCBI Taxonomy" id="2838669"/>
    <lineage>
        <taxon>Bacteria</taxon>
        <taxon>Bacillati</taxon>
        <taxon>Bacillota</taxon>
        <taxon>Clostridia</taxon>
        <taxon>Lachnospirales</taxon>
        <taxon>Lachnospiraceae</taxon>
        <taxon>Mediterraneibacter</taxon>
    </lineage>
</organism>
<dbReference type="InterPro" id="IPR003732">
    <property type="entry name" value="Daa-tRNA_deacyls_DTD"/>
</dbReference>
<gene>
    <name evidence="2 3" type="primary">dtd</name>
    <name evidence="3" type="ORF">H9757_10075</name>
</gene>
<evidence type="ECO:0000256" key="1">
    <source>
        <dbReference type="ARBA" id="ARBA00009673"/>
    </source>
</evidence>
<reference evidence="3" key="2">
    <citation type="submission" date="2021-04" db="EMBL/GenBank/DDBJ databases">
        <authorList>
            <person name="Gilroy R."/>
        </authorList>
    </citation>
    <scope>NUCLEOTIDE SEQUENCE</scope>
    <source>
        <strain evidence="3">ChiGjej1B1-1692</strain>
    </source>
</reference>
<comment type="subunit">
    <text evidence="2">Homodimer.</text>
</comment>
<dbReference type="CDD" id="cd00563">
    <property type="entry name" value="Dtyr_deacylase"/>
    <property type="match status" value="1"/>
</dbReference>
<evidence type="ECO:0000313" key="3">
    <source>
        <dbReference type="EMBL" id="HJC39390.1"/>
    </source>
</evidence>
<dbReference type="EC" id="3.1.1.96" evidence="2"/>
<comment type="similarity">
    <text evidence="1 2">Belongs to the DTD family.</text>
</comment>
<keyword evidence="2" id="KW-0963">Cytoplasm</keyword>
<comment type="function">
    <text evidence="2">An aminoacyl-tRNA editing enzyme that deacylates mischarged D-aminoacyl-tRNAs. Also deacylates mischarged glycyl-tRNA(Ala), protecting cells against glycine mischarging by AlaRS. Acts via tRNA-based rather than protein-based catalysis; rejects L-amino acids rather than detecting D-amino acids in the active site. By recycling D-aminoacyl-tRNA to D-amino acids and free tRNA molecules, this enzyme counteracts the toxicity associated with the formation of D-aminoacyl-tRNA entities in vivo and helps enforce protein L-homochirality.</text>
</comment>
<dbReference type="Pfam" id="PF02580">
    <property type="entry name" value="Tyr_Deacylase"/>
    <property type="match status" value="1"/>
</dbReference>
<dbReference type="HAMAP" id="MF_00518">
    <property type="entry name" value="Deacylase_Dtd"/>
    <property type="match status" value="1"/>
</dbReference>
<sequence length="148" mass="16187">MRFVIQRVKKASVSVGNENVGEIENGYLVLIGVAENDTEAIADKMIRKMIGLRIFEDEAGKTNLSLADVGGSLLLVSQFTLYANCRKGNRPSFIEAGKPEKANALYEYIIGECKKSVPEVQTGRFGAEMEVALVNDGPFTILLDSEKL</sequence>